<reference evidence="1 2" key="1">
    <citation type="submission" date="2024-01" db="EMBL/GenBank/DDBJ databases">
        <title>The complete chloroplast genome sequence of Lithospermum erythrorhizon: insights into the phylogenetic relationship among Boraginaceae species and the maternal lineages of purple gromwells.</title>
        <authorList>
            <person name="Okada T."/>
            <person name="Watanabe K."/>
        </authorList>
    </citation>
    <scope>NUCLEOTIDE SEQUENCE [LARGE SCALE GENOMIC DNA]</scope>
</reference>
<proteinExistence type="predicted"/>
<dbReference type="PANTHER" id="PTHR11439">
    <property type="entry name" value="GAG-POL-RELATED RETROTRANSPOSON"/>
    <property type="match status" value="1"/>
</dbReference>
<dbReference type="PANTHER" id="PTHR11439:SF462">
    <property type="match status" value="1"/>
</dbReference>
<keyword evidence="2" id="KW-1185">Reference proteome</keyword>
<accession>A0AAV3QYR0</accession>
<dbReference type="InterPro" id="IPR043502">
    <property type="entry name" value="DNA/RNA_pol_sf"/>
</dbReference>
<sequence length="285" mass="32113">MADPGWREEMSKEIATLEANNTWVMESLPLDKKALGCKWIVGIDGIFLSQHKYTLDIISETGLLGSKPAAFPIEQNHSLALAKGAEFADPERYRRLVGQLIYLAFTRPDLAYTMHILTQFMQGSCQKYWGAALRVASCPLTRRSLTWWNVFLGGSLISWKTKKQKMVSCSEAEAEYHSMAALTAELKWLKMLLLDLGVLHSALMTLFCDSQSALHISQNPVLHERMKDIEVDCHYVRDAIQDGTLKTTHVITDVQLADIFTKALGKRKFLYLLCKLGTSFLPTPT</sequence>
<gene>
    <name evidence="1" type="ORF">LIER_23160</name>
</gene>
<organism evidence="1 2">
    <name type="scientific">Lithospermum erythrorhizon</name>
    <name type="common">Purple gromwell</name>
    <name type="synonym">Lithospermum officinale var. erythrorhizon</name>
    <dbReference type="NCBI Taxonomy" id="34254"/>
    <lineage>
        <taxon>Eukaryota</taxon>
        <taxon>Viridiplantae</taxon>
        <taxon>Streptophyta</taxon>
        <taxon>Embryophyta</taxon>
        <taxon>Tracheophyta</taxon>
        <taxon>Spermatophyta</taxon>
        <taxon>Magnoliopsida</taxon>
        <taxon>eudicotyledons</taxon>
        <taxon>Gunneridae</taxon>
        <taxon>Pentapetalae</taxon>
        <taxon>asterids</taxon>
        <taxon>lamiids</taxon>
        <taxon>Boraginales</taxon>
        <taxon>Boraginaceae</taxon>
        <taxon>Boraginoideae</taxon>
        <taxon>Lithospermeae</taxon>
        <taxon>Lithospermum</taxon>
    </lineage>
</organism>
<dbReference type="CDD" id="cd09272">
    <property type="entry name" value="RNase_HI_RT_Ty1"/>
    <property type="match status" value="1"/>
</dbReference>
<protein>
    <submittedName>
        <fullName evidence="1">Uncharacterized protein</fullName>
    </submittedName>
</protein>
<evidence type="ECO:0000313" key="2">
    <source>
        <dbReference type="Proteomes" id="UP001454036"/>
    </source>
</evidence>
<dbReference type="Proteomes" id="UP001454036">
    <property type="component" value="Unassembled WGS sequence"/>
</dbReference>
<name>A0AAV3QYR0_LITER</name>
<dbReference type="SUPFAM" id="SSF56672">
    <property type="entry name" value="DNA/RNA polymerases"/>
    <property type="match status" value="1"/>
</dbReference>
<dbReference type="AlphaFoldDB" id="A0AAV3QYR0"/>
<evidence type="ECO:0000313" key="1">
    <source>
        <dbReference type="EMBL" id="GAA0168446.1"/>
    </source>
</evidence>
<comment type="caution">
    <text evidence="1">The sequence shown here is derived from an EMBL/GenBank/DDBJ whole genome shotgun (WGS) entry which is preliminary data.</text>
</comment>
<dbReference type="EMBL" id="BAABME010006470">
    <property type="protein sequence ID" value="GAA0168446.1"/>
    <property type="molecule type" value="Genomic_DNA"/>
</dbReference>